<dbReference type="EMBL" id="JANPWB010000003">
    <property type="protein sequence ID" value="KAJ1202258.1"/>
    <property type="molecule type" value="Genomic_DNA"/>
</dbReference>
<gene>
    <name evidence="1" type="ORF">NDU88_006058</name>
</gene>
<protein>
    <submittedName>
        <fullName evidence="1">Uncharacterized protein</fullName>
    </submittedName>
</protein>
<comment type="caution">
    <text evidence="1">The sequence shown here is derived from an EMBL/GenBank/DDBJ whole genome shotgun (WGS) entry which is preliminary data.</text>
</comment>
<dbReference type="Proteomes" id="UP001066276">
    <property type="component" value="Chromosome 2_1"/>
</dbReference>
<evidence type="ECO:0000313" key="2">
    <source>
        <dbReference type="Proteomes" id="UP001066276"/>
    </source>
</evidence>
<accession>A0AAV7VLQ5</accession>
<keyword evidence="2" id="KW-1185">Reference proteome</keyword>
<organism evidence="1 2">
    <name type="scientific">Pleurodeles waltl</name>
    <name type="common">Iberian ribbed newt</name>
    <dbReference type="NCBI Taxonomy" id="8319"/>
    <lineage>
        <taxon>Eukaryota</taxon>
        <taxon>Metazoa</taxon>
        <taxon>Chordata</taxon>
        <taxon>Craniata</taxon>
        <taxon>Vertebrata</taxon>
        <taxon>Euteleostomi</taxon>
        <taxon>Amphibia</taxon>
        <taxon>Batrachia</taxon>
        <taxon>Caudata</taxon>
        <taxon>Salamandroidea</taxon>
        <taxon>Salamandridae</taxon>
        <taxon>Pleurodelinae</taxon>
        <taxon>Pleurodeles</taxon>
    </lineage>
</organism>
<sequence>MDHRLAEAVSCESPKAHGDVIKISHVFNWRSMDLKSWFHVLLVSTAHDKGLISVIPHIKPLRKGCKGIQETLQRYRCGTHEGGIVNV</sequence>
<reference evidence="1" key="1">
    <citation type="journal article" date="2022" name="bioRxiv">
        <title>Sequencing and chromosome-scale assembly of the giantPleurodeles waltlgenome.</title>
        <authorList>
            <person name="Brown T."/>
            <person name="Elewa A."/>
            <person name="Iarovenko S."/>
            <person name="Subramanian E."/>
            <person name="Araus A.J."/>
            <person name="Petzold A."/>
            <person name="Susuki M."/>
            <person name="Suzuki K.-i.T."/>
            <person name="Hayashi T."/>
            <person name="Toyoda A."/>
            <person name="Oliveira C."/>
            <person name="Osipova E."/>
            <person name="Leigh N.D."/>
            <person name="Simon A."/>
            <person name="Yun M.H."/>
        </authorList>
    </citation>
    <scope>NUCLEOTIDE SEQUENCE</scope>
    <source>
        <strain evidence="1">20211129_DDA</strain>
        <tissue evidence="1">Liver</tissue>
    </source>
</reference>
<evidence type="ECO:0000313" key="1">
    <source>
        <dbReference type="EMBL" id="KAJ1202258.1"/>
    </source>
</evidence>
<dbReference type="AlphaFoldDB" id="A0AAV7VLQ5"/>
<name>A0AAV7VLQ5_PLEWA</name>
<proteinExistence type="predicted"/>